<gene>
    <name evidence="2" type="ORF">M0R45_036594</name>
</gene>
<evidence type="ECO:0000313" key="3">
    <source>
        <dbReference type="Proteomes" id="UP001457282"/>
    </source>
</evidence>
<dbReference type="Proteomes" id="UP001457282">
    <property type="component" value="Unassembled WGS sequence"/>
</dbReference>
<dbReference type="SUPFAM" id="SSF57756">
    <property type="entry name" value="Retrovirus zinc finger-like domains"/>
    <property type="match status" value="1"/>
</dbReference>
<evidence type="ECO:0000259" key="1">
    <source>
        <dbReference type="Pfam" id="PF14244"/>
    </source>
</evidence>
<organism evidence="2 3">
    <name type="scientific">Rubus argutus</name>
    <name type="common">Southern blackberry</name>
    <dbReference type="NCBI Taxonomy" id="59490"/>
    <lineage>
        <taxon>Eukaryota</taxon>
        <taxon>Viridiplantae</taxon>
        <taxon>Streptophyta</taxon>
        <taxon>Embryophyta</taxon>
        <taxon>Tracheophyta</taxon>
        <taxon>Spermatophyta</taxon>
        <taxon>Magnoliopsida</taxon>
        <taxon>eudicotyledons</taxon>
        <taxon>Gunneridae</taxon>
        <taxon>Pentapetalae</taxon>
        <taxon>rosids</taxon>
        <taxon>fabids</taxon>
        <taxon>Rosales</taxon>
        <taxon>Rosaceae</taxon>
        <taxon>Rosoideae</taxon>
        <taxon>Rosoideae incertae sedis</taxon>
        <taxon>Rubus</taxon>
    </lineage>
</organism>
<keyword evidence="3" id="KW-1185">Reference proteome</keyword>
<name>A0AAW1VWN1_RUBAR</name>
<dbReference type="AlphaFoldDB" id="A0AAW1VWN1"/>
<dbReference type="PANTHER" id="PTHR47481:SF22">
    <property type="entry name" value="RETROTRANSPOSON GAG DOMAIN-CONTAINING PROTEIN"/>
    <property type="match status" value="1"/>
</dbReference>
<proteinExistence type="predicted"/>
<dbReference type="Gene3D" id="4.10.60.10">
    <property type="entry name" value="Zinc finger, CCHC-type"/>
    <property type="match status" value="1"/>
</dbReference>
<dbReference type="GO" id="GO:0003676">
    <property type="term" value="F:nucleic acid binding"/>
    <property type="evidence" value="ECO:0007669"/>
    <property type="project" value="InterPro"/>
</dbReference>
<reference evidence="2 3" key="1">
    <citation type="journal article" date="2023" name="G3 (Bethesda)">
        <title>A chromosome-length genome assembly and annotation of blackberry (Rubus argutus, cv. 'Hillquist').</title>
        <authorList>
            <person name="Bruna T."/>
            <person name="Aryal R."/>
            <person name="Dudchenko O."/>
            <person name="Sargent D.J."/>
            <person name="Mead D."/>
            <person name="Buti M."/>
            <person name="Cavallini A."/>
            <person name="Hytonen T."/>
            <person name="Andres J."/>
            <person name="Pham M."/>
            <person name="Weisz D."/>
            <person name="Mascagni F."/>
            <person name="Usai G."/>
            <person name="Natali L."/>
            <person name="Bassil N."/>
            <person name="Fernandez G.E."/>
            <person name="Lomsadze A."/>
            <person name="Armour M."/>
            <person name="Olukolu B."/>
            <person name="Poorten T."/>
            <person name="Britton C."/>
            <person name="Davik J."/>
            <person name="Ashrafi H."/>
            <person name="Aiden E.L."/>
            <person name="Borodovsky M."/>
            <person name="Worthington M."/>
        </authorList>
    </citation>
    <scope>NUCLEOTIDE SEQUENCE [LARGE SCALE GENOMIC DNA]</scope>
    <source>
        <strain evidence="2">PI 553951</strain>
    </source>
</reference>
<dbReference type="InterPro" id="IPR036875">
    <property type="entry name" value="Znf_CCHC_sf"/>
</dbReference>
<dbReference type="Pfam" id="PF14244">
    <property type="entry name" value="Retrotran_gag_3"/>
    <property type="match status" value="1"/>
</dbReference>
<dbReference type="PANTHER" id="PTHR47481">
    <property type="match status" value="1"/>
</dbReference>
<dbReference type="GO" id="GO:0008270">
    <property type="term" value="F:zinc ion binding"/>
    <property type="evidence" value="ECO:0007669"/>
    <property type="project" value="InterPro"/>
</dbReference>
<evidence type="ECO:0000313" key="2">
    <source>
        <dbReference type="EMBL" id="KAK9912748.1"/>
    </source>
</evidence>
<accession>A0AAW1VWN1</accession>
<sequence>MKKNNELQICLLSNFSNLITVQLDDSNYVTWRFLLESMLVGCDLMGYIDGSFSCPSRYIISEKDGITSEITHEYSNWKKNDRAVMTLLAATLSSDALSFIVGSKTSQEIWCQLKEKYASASQSNIQHLKTSLYNIRKGSDSIDKYLLRVKVICDQLAAVGVSMADEDIQVSVLNGLPSAYVTIKTIIRTKKTLISMQELRSLLLIAEDEIEEAAKSTSLPNKTAMATYGGTSGGFVSSDPLHDSCLPNSGKVHTSNMIVRPPVGTSSNAVYNSAYPTQYKNNSAGAFQCGLNNHFVPYFWFRGFTSGQKSGQRDRFSFHSPQFGRGSTDCGPLNGFNAPHLFSGPNSFAVLNNSFGSSVSGVRNGSFSSTMAVHRPHNNSQAQGLCSQVGYIDNPHGAFFSPRTCQICYTSGHVALRCSQRSAPRQVVASGSSFQCQICLKTGHTTAECLHRHHYDFHPPTSAKPQAIAASFSSQSMPAFINALPSLCHSLPHDNGSQLLPLIPPG</sequence>
<dbReference type="InterPro" id="IPR029472">
    <property type="entry name" value="Copia-like_N"/>
</dbReference>
<protein>
    <recommendedName>
        <fullName evidence="1">Retrotransposon Copia-like N-terminal domain-containing protein</fullName>
    </recommendedName>
</protein>
<dbReference type="Pfam" id="PF14223">
    <property type="entry name" value="Retrotran_gag_2"/>
    <property type="match status" value="1"/>
</dbReference>
<comment type="caution">
    <text evidence="2">The sequence shown here is derived from an EMBL/GenBank/DDBJ whole genome shotgun (WGS) entry which is preliminary data.</text>
</comment>
<feature type="domain" description="Retrotransposon Copia-like N-terminal" evidence="1">
    <location>
        <begin position="18"/>
        <end position="55"/>
    </location>
</feature>
<dbReference type="EMBL" id="JBEDUW010000007">
    <property type="protein sequence ID" value="KAK9912748.1"/>
    <property type="molecule type" value="Genomic_DNA"/>
</dbReference>